<dbReference type="InterPro" id="IPR052166">
    <property type="entry name" value="Diverse_Acyl-CoA_DH"/>
</dbReference>
<accession>A0A222FF25</accession>
<dbReference type="SUPFAM" id="SSF56645">
    <property type="entry name" value="Acyl-CoA dehydrogenase NM domain-like"/>
    <property type="match status" value="1"/>
</dbReference>
<feature type="domain" description="Acyl-CoA oxidase/dehydrogenase middle" evidence="8">
    <location>
        <begin position="168"/>
        <end position="276"/>
    </location>
</feature>
<evidence type="ECO:0000313" key="10">
    <source>
        <dbReference type="EMBL" id="ASP37677.1"/>
    </source>
</evidence>
<dbReference type="PANTHER" id="PTHR42803">
    <property type="entry name" value="ACYL-COA DEHYDROGENASE"/>
    <property type="match status" value="1"/>
</dbReference>
<keyword evidence="4 6" id="KW-0274">FAD</keyword>
<dbReference type="InterPro" id="IPR006091">
    <property type="entry name" value="Acyl-CoA_Oxase/DH_mid-dom"/>
</dbReference>
<evidence type="ECO:0000256" key="4">
    <source>
        <dbReference type="ARBA" id="ARBA00022827"/>
    </source>
</evidence>
<dbReference type="EMBL" id="CP022530">
    <property type="protein sequence ID" value="ASP37677.1"/>
    <property type="molecule type" value="Genomic_DNA"/>
</dbReference>
<evidence type="ECO:0000256" key="2">
    <source>
        <dbReference type="ARBA" id="ARBA00009347"/>
    </source>
</evidence>
<dbReference type="InterPro" id="IPR009075">
    <property type="entry name" value="AcylCo_DH/oxidase_C"/>
</dbReference>
<dbReference type="Gene3D" id="1.20.140.10">
    <property type="entry name" value="Butyryl-CoA Dehydrogenase, subunit A, domain 3"/>
    <property type="match status" value="1"/>
</dbReference>
<dbReference type="AlphaFoldDB" id="A0A222FF25"/>
<dbReference type="PANTHER" id="PTHR42803:SF1">
    <property type="entry name" value="BROAD-SPECIFICITY LINEAR ACYL-COA DEHYDROGENASE FADE5"/>
    <property type="match status" value="1"/>
</dbReference>
<name>A0A222FF25_9GAMM</name>
<protein>
    <submittedName>
        <fullName evidence="10">Acyl-CoA dehydrogenase</fullName>
    </submittedName>
</protein>
<organism evidence="10 11">
    <name type="scientific">Bacterioplanes sanyensis</name>
    <dbReference type="NCBI Taxonomy" id="1249553"/>
    <lineage>
        <taxon>Bacteria</taxon>
        <taxon>Pseudomonadati</taxon>
        <taxon>Pseudomonadota</taxon>
        <taxon>Gammaproteobacteria</taxon>
        <taxon>Oceanospirillales</taxon>
        <taxon>Oceanospirillaceae</taxon>
        <taxon>Bacterioplanes</taxon>
    </lineage>
</organism>
<keyword evidence="11" id="KW-1185">Reference proteome</keyword>
<comment type="cofactor">
    <cofactor evidence="1 6">
        <name>FAD</name>
        <dbReference type="ChEBI" id="CHEBI:57692"/>
    </cofactor>
</comment>
<evidence type="ECO:0000259" key="8">
    <source>
        <dbReference type="Pfam" id="PF02770"/>
    </source>
</evidence>
<dbReference type="GO" id="GO:0016627">
    <property type="term" value="F:oxidoreductase activity, acting on the CH-CH group of donors"/>
    <property type="evidence" value="ECO:0007669"/>
    <property type="project" value="InterPro"/>
</dbReference>
<evidence type="ECO:0000256" key="5">
    <source>
        <dbReference type="ARBA" id="ARBA00023002"/>
    </source>
</evidence>
<feature type="domain" description="Acyl-CoA dehydrogenase/oxidase C-terminal" evidence="7">
    <location>
        <begin position="294"/>
        <end position="466"/>
    </location>
</feature>
<dbReference type="Gene3D" id="2.40.110.20">
    <property type="match status" value="1"/>
</dbReference>
<evidence type="ECO:0000259" key="7">
    <source>
        <dbReference type="Pfam" id="PF00441"/>
    </source>
</evidence>
<dbReference type="Pfam" id="PF00441">
    <property type="entry name" value="Acyl-CoA_dh_1"/>
    <property type="match status" value="1"/>
</dbReference>
<dbReference type="SUPFAM" id="SSF47203">
    <property type="entry name" value="Acyl-CoA dehydrogenase C-terminal domain-like"/>
    <property type="match status" value="1"/>
</dbReference>
<dbReference type="OrthoDB" id="9807883at2"/>
<feature type="domain" description="Acetyl-CoA dehydrogenase-like C-terminal" evidence="9">
    <location>
        <begin position="484"/>
        <end position="606"/>
    </location>
</feature>
<dbReference type="InterPro" id="IPR036250">
    <property type="entry name" value="AcylCo_DH-like_C"/>
</dbReference>
<evidence type="ECO:0000256" key="3">
    <source>
        <dbReference type="ARBA" id="ARBA00022630"/>
    </source>
</evidence>
<dbReference type="Pfam" id="PF12806">
    <property type="entry name" value="Acyl-CoA_dh_C"/>
    <property type="match status" value="1"/>
</dbReference>
<dbReference type="InterPro" id="IPR025878">
    <property type="entry name" value="Acyl-CoA_dh-like_C_dom"/>
</dbReference>
<evidence type="ECO:0000256" key="1">
    <source>
        <dbReference type="ARBA" id="ARBA00001974"/>
    </source>
</evidence>
<gene>
    <name evidence="10" type="ORF">CHH28_02880</name>
</gene>
<proteinExistence type="inferred from homology"/>
<reference evidence="10 11" key="1">
    <citation type="submission" date="2017-07" db="EMBL/GenBank/DDBJ databases">
        <title>Annotated genome sequence of Bacterioplanes sanyensis isolated from Red Sea.</title>
        <authorList>
            <person name="Rehman Z.U."/>
        </authorList>
    </citation>
    <scope>NUCLEOTIDE SEQUENCE [LARGE SCALE GENOMIC DNA]</scope>
    <source>
        <strain evidence="10 11">NV9</strain>
    </source>
</reference>
<evidence type="ECO:0000256" key="6">
    <source>
        <dbReference type="RuleBase" id="RU362125"/>
    </source>
</evidence>
<evidence type="ECO:0000313" key="11">
    <source>
        <dbReference type="Proteomes" id="UP000202440"/>
    </source>
</evidence>
<dbReference type="InterPro" id="IPR009100">
    <property type="entry name" value="AcylCoA_DH/oxidase_NM_dom_sf"/>
</dbReference>
<dbReference type="Pfam" id="PF02770">
    <property type="entry name" value="Acyl-CoA_dh_M"/>
    <property type="match status" value="1"/>
</dbReference>
<comment type="similarity">
    <text evidence="2 6">Belongs to the acyl-CoA dehydrogenase family.</text>
</comment>
<dbReference type="KEGG" id="bsan:CHH28_02880"/>
<keyword evidence="5 6" id="KW-0560">Oxidoreductase</keyword>
<evidence type="ECO:0000259" key="9">
    <source>
        <dbReference type="Pfam" id="PF12806"/>
    </source>
</evidence>
<sequence>MELSMEKRNFYKADLRDFEFLLWEQFPKFAEILAHPRYSKCSDADISTILQRGQTFAYQHLGPSYQSSDEQGCQLIDGSVQLPREYPELWQRFQQDWGDLANDDRDDASPLPPMVMQMLLEMFMGAHPSFMTYGGFCLPSATLLERYGSALQQQLFKHKLATSQWTSCLALTEPQAGSDVSLVKTRGSRQEDGTYLLQGEKYLISAGMHDLTDNTVYFVLGRGEQSGDGTFGLSCFIVPKYWVEEDGTQGEFNHVECVALADKMGFKGCANTHLTFGKNGPCRAYLMGERENVGLLQFLTLMNQARISTGVYALGMASSAYLNALHYSSTRLQGKRFQESFNPRADRVNIIEHADVQRMLLEMKSKVEGCRALIARLTLSESYLSIYQQDVDKEQECTHHQGLMNLLTPVVKAYISDQAWRICELAIQTCGGQGYLKHTGIEQYARDIKVLSIWEGTNFIQSQDLIRDKLGMGNQSKLYRIYQQQVDATLARASDFPALKPLVEQLTLSYQHLDQCLQQVGQWVKSKQLERIPTFSTRILHLMGDVTIGWLLLDGAMAATSALTQADKKHSDAFYRGKLHSAQYFILNELPRSAFTLAVVSNDDASHTMASEQWQDLIAGVNG</sequence>
<dbReference type="Proteomes" id="UP000202440">
    <property type="component" value="Chromosome"/>
</dbReference>
<keyword evidence="3 6" id="KW-0285">Flavoprotein</keyword>